<evidence type="ECO:0000313" key="2">
    <source>
        <dbReference type="EMBL" id="GHO49322.1"/>
    </source>
</evidence>
<dbReference type="SUPFAM" id="SSF56112">
    <property type="entry name" value="Protein kinase-like (PK-like)"/>
    <property type="match status" value="1"/>
</dbReference>
<feature type="domain" description="Aminoglycoside phosphotransferase" evidence="1">
    <location>
        <begin position="125"/>
        <end position="178"/>
    </location>
</feature>
<dbReference type="Pfam" id="PF01636">
    <property type="entry name" value="APH"/>
    <property type="match status" value="1"/>
</dbReference>
<dbReference type="EMBL" id="BNJF01000005">
    <property type="protein sequence ID" value="GHO49322.1"/>
    <property type="molecule type" value="Genomic_DNA"/>
</dbReference>
<keyword evidence="3" id="KW-1185">Reference proteome</keyword>
<dbReference type="Gene3D" id="3.90.1200.10">
    <property type="match status" value="1"/>
</dbReference>
<reference evidence="2" key="1">
    <citation type="submission" date="2020-10" db="EMBL/GenBank/DDBJ databases">
        <title>Taxonomic study of unclassified bacteria belonging to the class Ktedonobacteria.</title>
        <authorList>
            <person name="Yabe S."/>
            <person name="Wang C.M."/>
            <person name="Zheng Y."/>
            <person name="Sakai Y."/>
            <person name="Cavaletti L."/>
            <person name="Monciardini P."/>
            <person name="Donadio S."/>
        </authorList>
    </citation>
    <scope>NUCLEOTIDE SEQUENCE</scope>
    <source>
        <strain evidence="2">SOSP1-1</strain>
    </source>
</reference>
<dbReference type="InterPro" id="IPR011009">
    <property type="entry name" value="Kinase-like_dom_sf"/>
</dbReference>
<evidence type="ECO:0000259" key="1">
    <source>
        <dbReference type="Pfam" id="PF01636"/>
    </source>
</evidence>
<dbReference type="Proteomes" id="UP000612362">
    <property type="component" value="Unassembled WGS sequence"/>
</dbReference>
<comment type="caution">
    <text evidence="2">The sequence shown here is derived from an EMBL/GenBank/DDBJ whole genome shotgun (WGS) entry which is preliminary data.</text>
</comment>
<sequence length="275" mass="31778">MSEFEQTYTNEMIENEQEIPLEGGNVTGATRVGQTVRRHPGPWSTTVHTLLNHLEKRGFSGAPRLLGIDAQGREILSFIAGEVGHYPLPDYMWSEEALIAVAHLTRSYHDATIDYVPPTDATWHFVYPDQRQHEVICHGDIAPYNMIYRDHRPHALIDFDTAGPGPRLWDLAYAAYRFAPLYFDKDIQELGLNDPLVQSERLRIFCRAYGLNQPYADILDFVERRLYAMCDWLIEGVVARDPARLRLVNEGHLDHYRREIVVFQHNRPLLQSRLV</sequence>
<name>A0A8J3I386_9CHLR</name>
<dbReference type="RefSeq" id="WP_220198459.1">
    <property type="nucleotide sequence ID" value="NZ_BNJF01000005.1"/>
</dbReference>
<organism evidence="2 3">
    <name type="scientific">Ktedonospora formicarum</name>
    <dbReference type="NCBI Taxonomy" id="2778364"/>
    <lineage>
        <taxon>Bacteria</taxon>
        <taxon>Bacillati</taxon>
        <taxon>Chloroflexota</taxon>
        <taxon>Ktedonobacteria</taxon>
        <taxon>Ktedonobacterales</taxon>
        <taxon>Ktedonobacteraceae</taxon>
        <taxon>Ktedonospora</taxon>
    </lineage>
</organism>
<dbReference type="InterPro" id="IPR002575">
    <property type="entry name" value="Aminoglycoside_PTrfase"/>
</dbReference>
<protein>
    <submittedName>
        <fullName evidence="2">Trifolitoxin immunity domain-containing protein</fullName>
    </submittedName>
</protein>
<gene>
    <name evidence="2" type="ORF">KSX_74850</name>
</gene>
<dbReference type="AlphaFoldDB" id="A0A8J3I386"/>
<evidence type="ECO:0000313" key="3">
    <source>
        <dbReference type="Proteomes" id="UP000612362"/>
    </source>
</evidence>
<accession>A0A8J3I386</accession>
<proteinExistence type="predicted"/>